<evidence type="ECO:0000313" key="1">
    <source>
        <dbReference type="EMBL" id="KAG6661491.1"/>
    </source>
</evidence>
<dbReference type="AlphaFoldDB" id="A0A8T1R5T5"/>
<sequence>MVEETCLGGPVRVGSQMETDDVLSPSVSGWKMGGSSKKQGRNIEVLPVQLSQTSKGEIREEGVNMVDEVVMNEGVENQAINAVGLLKNGDTFSENNFFCDAKCPVCCSKDEEGVFGLSCNPTEEFSPVPLCSVFPDIEWDAESSDWVLRKVDEIKVCGCVL</sequence>
<gene>
    <name evidence="1" type="ORF">CIPAW_03G177400</name>
</gene>
<name>A0A8T1R5T5_CARIL</name>
<comment type="caution">
    <text evidence="1">The sequence shown here is derived from an EMBL/GenBank/DDBJ whole genome shotgun (WGS) entry which is preliminary data.</text>
</comment>
<evidence type="ECO:0000313" key="2">
    <source>
        <dbReference type="Proteomes" id="UP000811609"/>
    </source>
</evidence>
<dbReference type="Proteomes" id="UP000811609">
    <property type="component" value="Chromosome 3"/>
</dbReference>
<dbReference type="EMBL" id="CM031811">
    <property type="protein sequence ID" value="KAG6661491.1"/>
    <property type="molecule type" value="Genomic_DNA"/>
</dbReference>
<proteinExistence type="predicted"/>
<organism evidence="1 2">
    <name type="scientific">Carya illinoinensis</name>
    <name type="common">Pecan</name>
    <dbReference type="NCBI Taxonomy" id="32201"/>
    <lineage>
        <taxon>Eukaryota</taxon>
        <taxon>Viridiplantae</taxon>
        <taxon>Streptophyta</taxon>
        <taxon>Embryophyta</taxon>
        <taxon>Tracheophyta</taxon>
        <taxon>Spermatophyta</taxon>
        <taxon>Magnoliopsida</taxon>
        <taxon>eudicotyledons</taxon>
        <taxon>Gunneridae</taxon>
        <taxon>Pentapetalae</taxon>
        <taxon>rosids</taxon>
        <taxon>fabids</taxon>
        <taxon>Fagales</taxon>
        <taxon>Juglandaceae</taxon>
        <taxon>Carya</taxon>
    </lineage>
</organism>
<keyword evidence="2" id="KW-1185">Reference proteome</keyword>
<accession>A0A8T1R5T5</accession>
<protein>
    <submittedName>
        <fullName evidence="1">Uncharacterized protein</fullName>
    </submittedName>
</protein>
<reference evidence="1" key="1">
    <citation type="submission" date="2020-12" db="EMBL/GenBank/DDBJ databases">
        <title>WGS assembly of Carya illinoinensis cv. Pawnee.</title>
        <authorList>
            <person name="Platts A."/>
            <person name="Shu S."/>
            <person name="Wright S."/>
            <person name="Barry K."/>
            <person name="Edger P."/>
            <person name="Pires J.C."/>
            <person name="Schmutz J."/>
        </authorList>
    </citation>
    <scope>NUCLEOTIDE SEQUENCE</scope>
    <source>
        <tissue evidence="1">Leaf</tissue>
    </source>
</reference>